<dbReference type="AlphaFoldDB" id="A0A934MJG1"/>
<dbReference type="HAMAP" id="MF_00048">
    <property type="entry name" value="UPF0102"/>
    <property type="match status" value="1"/>
</dbReference>
<comment type="similarity">
    <text evidence="1 2">Belongs to the UPF0102 family.</text>
</comment>
<evidence type="ECO:0000313" key="4">
    <source>
        <dbReference type="Proteomes" id="UP000609531"/>
    </source>
</evidence>
<protein>
    <recommendedName>
        <fullName evidence="2">UPF0102 protein JCR33_24365</fullName>
    </recommendedName>
</protein>
<dbReference type="NCBIfam" id="TIGR00252">
    <property type="entry name" value="YraN family protein"/>
    <property type="match status" value="1"/>
</dbReference>
<reference evidence="3" key="1">
    <citation type="submission" date="2020-12" db="EMBL/GenBank/DDBJ databases">
        <title>Bacterial taxonomy.</title>
        <authorList>
            <person name="Pan X."/>
        </authorList>
    </citation>
    <scope>NUCLEOTIDE SEQUENCE</scope>
    <source>
        <strain evidence="3">B2012</strain>
    </source>
</reference>
<accession>A0A934MJG1</accession>
<dbReference type="GO" id="GO:0003676">
    <property type="term" value="F:nucleic acid binding"/>
    <property type="evidence" value="ECO:0007669"/>
    <property type="project" value="InterPro"/>
</dbReference>
<sequence>MVTVPLGVGRAAPFFPVPAGRSRRTSAERRRSYDFGLAAERDAAHFLRAGGYAILRQRFKGRSGEIDLVAQRDDTVAFVEVKARRRGWDGLDALDWRKQARISAAADEWLAAHPVYAGYCQRYDIALVWPGGAIEYLENAFEHVESGGW</sequence>
<organism evidence="3 4">
    <name type="scientific">Acuticoccus mangrovi</name>
    <dbReference type="NCBI Taxonomy" id="2796142"/>
    <lineage>
        <taxon>Bacteria</taxon>
        <taxon>Pseudomonadati</taxon>
        <taxon>Pseudomonadota</taxon>
        <taxon>Alphaproteobacteria</taxon>
        <taxon>Hyphomicrobiales</taxon>
        <taxon>Amorphaceae</taxon>
        <taxon>Acuticoccus</taxon>
    </lineage>
</organism>
<dbReference type="RefSeq" id="WP_198884756.1">
    <property type="nucleotide sequence ID" value="NZ_JAEKJA010000044.1"/>
</dbReference>
<dbReference type="PANTHER" id="PTHR34039:SF1">
    <property type="entry name" value="UPF0102 PROTEIN YRAN"/>
    <property type="match status" value="1"/>
</dbReference>
<dbReference type="SUPFAM" id="SSF52980">
    <property type="entry name" value="Restriction endonuclease-like"/>
    <property type="match status" value="1"/>
</dbReference>
<dbReference type="Gene3D" id="3.40.1350.10">
    <property type="match status" value="1"/>
</dbReference>
<dbReference type="PANTHER" id="PTHR34039">
    <property type="entry name" value="UPF0102 PROTEIN YRAN"/>
    <property type="match status" value="1"/>
</dbReference>
<gene>
    <name evidence="3" type="ORF">JCR33_24365</name>
</gene>
<evidence type="ECO:0000313" key="3">
    <source>
        <dbReference type="EMBL" id="MBJ3778855.1"/>
    </source>
</evidence>
<dbReference type="Pfam" id="PF02021">
    <property type="entry name" value="UPF0102"/>
    <property type="match status" value="1"/>
</dbReference>
<keyword evidence="4" id="KW-1185">Reference proteome</keyword>
<dbReference type="InterPro" id="IPR011856">
    <property type="entry name" value="tRNA_endonuc-like_dom_sf"/>
</dbReference>
<dbReference type="Proteomes" id="UP000609531">
    <property type="component" value="Unassembled WGS sequence"/>
</dbReference>
<dbReference type="EMBL" id="JAEKJA010000044">
    <property type="protein sequence ID" value="MBJ3778855.1"/>
    <property type="molecule type" value="Genomic_DNA"/>
</dbReference>
<proteinExistence type="inferred from homology"/>
<evidence type="ECO:0000256" key="2">
    <source>
        <dbReference type="HAMAP-Rule" id="MF_00048"/>
    </source>
</evidence>
<dbReference type="InterPro" id="IPR003509">
    <property type="entry name" value="UPF0102_YraN-like"/>
</dbReference>
<evidence type="ECO:0000256" key="1">
    <source>
        <dbReference type="ARBA" id="ARBA00006738"/>
    </source>
</evidence>
<comment type="caution">
    <text evidence="3">The sequence shown here is derived from an EMBL/GenBank/DDBJ whole genome shotgun (WGS) entry which is preliminary data.</text>
</comment>
<dbReference type="InterPro" id="IPR011335">
    <property type="entry name" value="Restrct_endonuc-II-like"/>
</dbReference>
<name>A0A934MJG1_9HYPH</name>